<feature type="compositionally biased region" description="Basic and acidic residues" evidence="1">
    <location>
        <begin position="1"/>
        <end position="34"/>
    </location>
</feature>
<dbReference type="EMBL" id="JANQDX010000011">
    <property type="protein sequence ID" value="KAL0915993.1"/>
    <property type="molecule type" value="Genomic_DNA"/>
</dbReference>
<accession>A0ABD0UT41</accession>
<organism evidence="2 3">
    <name type="scientific">Dendrobium thyrsiflorum</name>
    <name type="common">Pinecone-like raceme dendrobium</name>
    <name type="synonym">Orchid</name>
    <dbReference type="NCBI Taxonomy" id="117978"/>
    <lineage>
        <taxon>Eukaryota</taxon>
        <taxon>Viridiplantae</taxon>
        <taxon>Streptophyta</taxon>
        <taxon>Embryophyta</taxon>
        <taxon>Tracheophyta</taxon>
        <taxon>Spermatophyta</taxon>
        <taxon>Magnoliopsida</taxon>
        <taxon>Liliopsida</taxon>
        <taxon>Asparagales</taxon>
        <taxon>Orchidaceae</taxon>
        <taxon>Epidendroideae</taxon>
        <taxon>Malaxideae</taxon>
        <taxon>Dendrobiinae</taxon>
        <taxon>Dendrobium</taxon>
    </lineage>
</organism>
<dbReference type="Proteomes" id="UP001552299">
    <property type="component" value="Unassembled WGS sequence"/>
</dbReference>
<evidence type="ECO:0000256" key="1">
    <source>
        <dbReference type="SAM" id="MobiDB-lite"/>
    </source>
</evidence>
<reference evidence="2 3" key="1">
    <citation type="journal article" date="2024" name="Plant Biotechnol. J.">
        <title>Dendrobium thyrsiflorum genome and its molecular insights into genes involved in important horticultural traits.</title>
        <authorList>
            <person name="Chen B."/>
            <person name="Wang J.Y."/>
            <person name="Zheng P.J."/>
            <person name="Li K.L."/>
            <person name="Liang Y.M."/>
            <person name="Chen X.F."/>
            <person name="Zhang C."/>
            <person name="Zhao X."/>
            <person name="He X."/>
            <person name="Zhang G.Q."/>
            <person name="Liu Z.J."/>
            <person name="Xu Q."/>
        </authorList>
    </citation>
    <scope>NUCLEOTIDE SEQUENCE [LARGE SCALE GENOMIC DNA]</scope>
    <source>
        <strain evidence="2">GZMU011</strain>
    </source>
</reference>
<name>A0ABD0UT41_DENTH</name>
<feature type="region of interest" description="Disordered" evidence="1">
    <location>
        <begin position="1"/>
        <end position="63"/>
    </location>
</feature>
<sequence>MTLGGGKEDKEEDRKEGDGRSKEEEEEERREGNEKGLPCKGREKQRLGQGGVGPALGGAATPGFYEQGRRIGVHLRLDHVSNRERE</sequence>
<keyword evidence="3" id="KW-1185">Reference proteome</keyword>
<protein>
    <submittedName>
        <fullName evidence="2">Uncharacterized protein</fullName>
    </submittedName>
</protein>
<proteinExistence type="predicted"/>
<evidence type="ECO:0000313" key="3">
    <source>
        <dbReference type="Proteomes" id="UP001552299"/>
    </source>
</evidence>
<evidence type="ECO:0000313" key="2">
    <source>
        <dbReference type="EMBL" id="KAL0915993.1"/>
    </source>
</evidence>
<dbReference type="AlphaFoldDB" id="A0ABD0UT41"/>
<comment type="caution">
    <text evidence="2">The sequence shown here is derived from an EMBL/GenBank/DDBJ whole genome shotgun (WGS) entry which is preliminary data.</text>
</comment>
<gene>
    <name evidence="2" type="ORF">M5K25_013468</name>
</gene>